<keyword evidence="7" id="KW-0653">Protein transport</keyword>
<feature type="domain" description="GspD-like N0" evidence="14">
    <location>
        <begin position="157"/>
        <end position="227"/>
    </location>
</feature>
<feature type="compositionally biased region" description="Low complexity" evidence="11">
    <location>
        <begin position="115"/>
        <end position="140"/>
    </location>
</feature>
<evidence type="ECO:0000256" key="11">
    <source>
        <dbReference type="SAM" id="MobiDB-lite"/>
    </source>
</evidence>
<evidence type="ECO:0000256" key="1">
    <source>
        <dbReference type="ARBA" id="ARBA00004442"/>
    </source>
</evidence>
<dbReference type="Pfam" id="PF00263">
    <property type="entry name" value="Secretin"/>
    <property type="match status" value="1"/>
</dbReference>
<reference evidence="15" key="1">
    <citation type="journal article" date="2020" name="mSystems">
        <title>Genome- and Community-Level Interaction Insights into Carbon Utilization and Element Cycling Functions of Hydrothermarchaeota in Hydrothermal Sediment.</title>
        <authorList>
            <person name="Zhou Z."/>
            <person name="Liu Y."/>
            <person name="Xu W."/>
            <person name="Pan J."/>
            <person name="Luo Z.H."/>
            <person name="Li M."/>
        </authorList>
    </citation>
    <scope>NUCLEOTIDE SEQUENCE [LARGE SCALE GENOMIC DNA]</scope>
    <source>
        <strain evidence="15">SpSt-477</strain>
    </source>
</reference>
<dbReference type="InterPro" id="IPR050810">
    <property type="entry name" value="Bact_Secretion_Sys_Channel"/>
</dbReference>
<evidence type="ECO:0000313" key="15">
    <source>
        <dbReference type="EMBL" id="HGU33109.1"/>
    </source>
</evidence>
<dbReference type="Gene3D" id="3.55.50.30">
    <property type="match status" value="1"/>
</dbReference>
<dbReference type="Gene3D" id="3.30.1370.120">
    <property type="match status" value="2"/>
</dbReference>
<dbReference type="InterPro" id="IPR013356">
    <property type="entry name" value="T2SS_GspD"/>
</dbReference>
<gene>
    <name evidence="15" type="primary">gspD</name>
    <name evidence="15" type="ORF">ENS29_09665</name>
</gene>
<proteinExistence type="inferred from homology"/>
<evidence type="ECO:0000259" key="13">
    <source>
        <dbReference type="Pfam" id="PF03958"/>
    </source>
</evidence>
<feature type="region of interest" description="Disordered" evidence="11">
    <location>
        <begin position="421"/>
        <end position="473"/>
    </location>
</feature>
<keyword evidence="6" id="KW-0732">Signal</keyword>
<evidence type="ECO:0000256" key="7">
    <source>
        <dbReference type="ARBA" id="ARBA00022927"/>
    </source>
</evidence>
<comment type="similarity">
    <text evidence="2">Belongs to the bacterial secretin family. GSP D subfamily.</text>
</comment>
<comment type="subcellular location">
    <subcellularLocation>
        <location evidence="1 10">Cell outer membrane</location>
    </subcellularLocation>
</comment>
<dbReference type="PANTHER" id="PTHR30332:SF25">
    <property type="entry name" value="SECRETIN XPSD"/>
    <property type="match status" value="1"/>
</dbReference>
<dbReference type="PRINTS" id="PR01032">
    <property type="entry name" value="PHAGEIV"/>
</dbReference>
<dbReference type="PANTHER" id="PTHR30332">
    <property type="entry name" value="PROBABLE GENERAL SECRETION PATHWAY PROTEIN D"/>
    <property type="match status" value="1"/>
</dbReference>
<evidence type="ECO:0000256" key="9">
    <source>
        <dbReference type="ARBA" id="ARBA00023237"/>
    </source>
</evidence>
<accession>A0A7C4RJ33</accession>
<feature type="compositionally biased region" description="Low complexity" evidence="11">
    <location>
        <begin position="71"/>
        <end position="82"/>
    </location>
</feature>
<dbReference type="NCBIfam" id="TIGR02517">
    <property type="entry name" value="type_II_gspD"/>
    <property type="match status" value="1"/>
</dbReference>
<dbReference type="Pfam" id="PF03958">
    <property type="entry name" value="Secretin_N"/>
    <property type="match status" value="2"/>
</dbReference>
<dbReference type="Pfam" id="PF21305">
    <property type="entry name" value="type_II_gspD_N0"/>
    <property type="match status" value="1"/>
</dbReference>
<protein>
    <submittedName>
        <fullName evidence="15">Type II secretion system protein GspD</fullName>
    </submittedName>
</protein>
<feature type="region of interest" description="Disordered" evidence="11">
    <location>
        <begin position="66"/>
        <end position="149"/>
    </location>
</feature>
<evidence type="ECO:0000256" key="6">
    <source>
        <dbReference type="ARBA" id="ARBA00022729"/>
    </source>
</evidence>
<keyword evidence="5" id="KW-0812">Transmembrane</keyword>
<feature type="domain" description="NolW-like" evidence="13">
    <location>
        <begin position="251"/>
        <end position="309"/>
    </location>
</feature>
<comment type="caution">
    <text evidence="15">The sequence shown here is derived from an EMBL/GenBank/DDBJ whole genome shotgun (WGS) entry which is preliminary data.</text>
</comment>
<keyword evidence="9" id="KW-0998">Cell outer membrane</keyword>
<feature type="domain" description="NolW-like" evidence="13">
    <location>
        <begin position="399"/>
        <end position="519"/>
    </location>
</feature>
<dbReference type="InterPro" id="IPR001775">
    <property type="entry name" value="GspD/PilQ"/>
</dbReference>
<evidence type="ECO:0000256" key="10">
    <source>
        <dbReference type="RuleBase" id="RU004004"/>
    </source>
</evidence>
<evidence type="ECO:0000256" key="2">
    <source>
        <dbReference type="ARBA" id="ARBA00006980"/>
    </source>
</evidence>
<feature type="domain" description="Type II/III secretion system secretin-like" evidence="12">
    <location>
        <begin position="599"/>
        <end position="762"/>
    </location>
</feature>
<dbReference type="PRINTS" id="PR00811">
    <property type="entry name" value="BCTERIALGSPD"/>
</dbReference>
<evidence type="ECO:0000256" key="8">
    <source>
        <dbReference type="ARBA" id="ARBA00023136"/>
    </source>
</evidence>
<name>A0A7C4RJ33_9BACT</name>
<sequence>MAGIAAKHGGCWKKGVHWGLGILLAVWLSGCAAGPYWKTAPDKTKGTNPLVRTYTPEIYEQAGEAVKPGEEAAGAQGAASAGKVSGTQPPSVEPPKAEAAGGSKNPFAAFTERMGQGQASSPAGAASGAVSPGASSAKPGLGKHPPEQDKPIHLELAFDNADLYEVLDLTLYEHFGVSYMVDPSIKAQVTFHLSGDFTRLQFIDILNDILQLNNLAVVKGPGSIYKIVQRSASGGVANAALQSSEPPGDVTRMIRLRYIGAPMAAASLAPFLSKGATIIQDNVNNALLLTDTADNVDKAASILGVMDVPFFEDVSWRLFPVKSVDSDDLAKDLGQVLKSAGLFSRPGATQGAFEVIPIRTMNALLVVTRWPSLLNLVDDWISAMDKAGNTGTQVWVYFAENSNAADLADIVGQLYGSSASARSRSRTTGGTSATSARSRTGTSAATASRSSRTSSSKSRTATTPGAPTATAIPGGVGDLLGDVEIIADEANNAIVIRATERDYRIIEKVLKQLDILPRQVLINVVIAEITLSGSVEWGIEWFLNKNIGSIGSDPGSYTVQSALDSGIKRPINSPLGSSTGFYFTVYDPVDFLRGLGKLLGSDSNVNILSSPNILALDNKEASIEVGKEIPTVTGTTTDATGGTTITNSVQYRKTGIILNVTPHINSSGLVKMELEQEVSEVGEYIADLKNYTFLSRRAETSLVVEDGKTIVIGGLMKTNSTDSNAGIPFLKDIPILGYLFGAGKKSSEKTELIILITPNVIKSRAEADRITREFSEKIDHLTKGTK</sequence>
<organism evidence="15">
    <name type="scientific">Desulfatirhabdium butyrativorans</name>
    <dbReference type="NCBI Taxonomy" id="340467"/>
    <lineage>
        <taxon>Bacteria</taxon>
        <taxon>Pseudomonadati</taxon>
        <taxon>Thermodesulfobacteriota</taxon>
        <taxon>Desulfobacteria</taxon>
        <taxon>Desulfobacterales</taxon>
        <taxon>Desulfatirhabdiaceae</taxon>
        <taxon>Desulfatirhabdium</taxon>
    </lineage>
</organism>
<dbReference type="InterPro" id="IPR005644">
    <property type="entry name" value="NolW-like"/>
</dbReference>
<dbReference type="InterPro" id="IPR004846">
    <property type="entry name" value="T2SS/T3SS_dom"/>
</dbReference>
<dbReference type="GO" id="GO:0009279">
    <property type="term" value="C:cell outer membrane"/>
    <property type="evidence" value="ECO:0007669"/>
    <property type="project" value="UniProtKB-SubCell"/>
</dbReference>
<evidence type="ECO:0000256" key="5">
    <source>
        <dbReference type="ARBA" id="ARBA00022692"/>
    </source>
</evidence>
<evidence type="ECO:0000259" key="14">
    <source>
        <dbReference type="Pfam" id="PF21305"/>
    </source>
</evidence>
<dbReference type="GO" id="GO:0015628">
    <property type="term" value="P:protein secretion by the type II secretion system"/>
    <property type="evidence" value="ECO:0007669"/>
    <property type="project" value="InterPro"/>
</dbReference>
<dbReference type="InterPro" id="IPR038591">
    <property type="entry name" value="NolW-like_sf"/>
</dbReference>
<dbReference type="GO" id="GO:0015627">
    <property type="term" value="C:type II protein secretion system complex"/>
    <property type="evidence" value="ECO:0007669"/>
    <property type="project" value="InterPro"/>
</dbReference>
<keyword evidence="3 10" id="KW-0813">Transport</keyword>
<dbReference type="InterPro" id="IPR049371">
    <property type="entry name" value="GspD-like_N0"/>
</dbReference>
<dbReference type="AlphaFoldDB" id="A0A7C4RJ33"/>
<evidence type="ECO:0000256" key="4">
    <source>
        <dbReference type="ARBA" id="ARBA00022452"/>
    </source>
</evidence>
<evidence type="ECO:0000256" key="3">
    <source>
        <dbReference type="ARBA" id="ARBA00022448"/>
    </source>
</evidence>
<dbReference type="PROSITE" id="PS51257">
    <property type="entry name" value="PROKAR_LIPOPROTEIN"/>
    <property type="match status" value="1"/>
</dbReference>
<evidence type="ECO:0000259" key="12">
    <source>
        <dbReference type="Pfam" id="PF00263"/>
    </source>
</evidence>
<dbReference type="EMBL" id="DSUH01000226">
    <property type="protein sequence ID" value="HGU33109.1"/>
    <property type="molecule type" value="Genomic_DNA"/>
</dbReference>
<keyword evidence="4" id="KW-1134">Transmembrane beta strand</keyword>
<keyword evidence="8" id="KW-0472">Membrane</keyword>